<feature type="transmembrane region" description="Helical" evidence="1">
    <location>
        <begin position="318"/>
        <end position="340"/>
    </location>
</feature>
<dbReference type="OrthoDB" id="229421at2"/>
<accession>A0A518AYN8</accession>
<reference evidence="2 3" key="1">
    <citation type="submission" date="2019-02" db="EMBL/GenBank/DDBJ databases">
        <title>Deep-cultivation of Planctomycetes and their phenomic and genomic characterization uncovers novel biology.</title>
        <authorList>
            <person name="Wiegand S."/>
            <person name="Jogler M."/>
            <person name="Boedeker C."/>
            <person name="Pinto D."/>
            <person name="Vollmers J."/>
            <person name="Rivas-Marin E."/>
            <person name="Kohn T."/>
            <person name="Peeters S.H."/>
            <person name="Heuer A."/>
            <person name="Rast P."/>
            <person name="Oberbeckmann S."/>
            <person name="Bunk B."/>
            <person name="Jeske O."/>
            <person name="Meyerdierks A."/>
            <person name="Storesund J.E."/>
            <person name="Kallscheuer N."/>
            <person name="Luecker S."/>
            <person name="Lage O.M."/>
            <person name="Pohl T."/>
            <person name="Merkel B.J."/>
            <person name="Hornburger P."/>
            <person name="Mueller R.-W."/>
            <person name="Bruemmer F."/>
            <person name="Labrenz M."/>
            <person name="Spormann A.M."/>
            <person name="Op den Camp H."/>
            <person name="Overmann J."/>
            <person name="Amann R."/>
            <person name="Jetten M.S.M."/>
            <person name="Mascher T."/>
            <person name="Medema M.H."/>
            <person name="Devos D.P."/>
            <person name="Kaster A.-K."/>
            <person name="Ovreas L."/>
            <person name="Rohde M."/>
            <person name="Galperin M.Y."/>
            <person name="Jogler C."/>
        </authorList>
    </citation>
    <scope>NUCLEOTIDE SEQUENCE [LARGE SCALE GENOMIC DNA]</scope>
    <source>
        <strain evidence="2 3">Pan216</strain>
    </source>
</reference>
<sequence length="582" mass="63636">MLWGPIFAREALTTPRRPRYATLRTGYAALLFVLMWTAWQAIIGFQQVQRIGDLAYFNVVLFQLLAFTQLAILLFLACIAGVSSISYEKARRTFILLLITRLPDHEIIVDKFFCCLLQVGSFLVAGVPIFMLMVLFGGISFTQVFEVQAATLGAILLTSSLAVLMATWREQTFQAFALTGLVLALWVLVIELIAVGLGGLTILGQPFVNWCTIISPFRAVAAATDLGETSVAFRQSIRPGLIFLVLTTLTSVGLLVWTTYRLRAWNPRGEPIMQREETSEAEKKGLAHPFAKDKVRKVWRNPVLWREIITRAYGGRPVVVKVAYVAIFLLLLAALLFAPAPESRGHLLLARSLLPLAVLSLLLVNAQAVTAITTERDLRSIDLLLVTDVSPKEFVFGKLLGIIYNAKEMVIGPLILIAVGAMRGFVEPMAVSYMLIDALVLVLFATVLGVHFGLRYENTRIAIANSLGTMFLLFVGILVCLFLILVSGRFEAQWASFILFIVLGSIGFWISLSATAPSNAIALTAAMTPFATFYCIVAVLLGDQTGPFLVGLGVYGFAIAAMLVPMLAEFDVATGRTTAAEG</sequence>
<feature type="transmembrane region" description="Helical" evidence="1">
    <location>
        <begin position="492"/>
        <end position="512"/>
    </location>
</feature>
<feature type="transmembrane region" description="Helical" evidence="1">
    <location>
        <begin position="409"/>
        <end position="426"/>
    </location>
</feature>
<feature type="transmembrane region" description="Helical" evidence="1">
    <location>
        <begin position="175"/>
        <end position="200"/>
    </location>
</feature>
<evidence type="ECO:0000313" key="3">
    <source>
        <dbReference type="Proteomes" id="UP000317093"/>
    </source>
</evidence>
<proteinExistence type="predicted"/>
<feature type="transmembrane region" description="Helical" evidence="1">
    <location>
        <begin position="352"/>
        <end position="372"/>
    </location>
</feature>
<name>A0A518AYN8_9BACT</name>
<feature type="transmembrane region" description="Helical" evidence="1">
    <location>
        <begin position="21"/>
        <end position="42"/>
    </location>
</feature>
<dbReference type="Proteomes" id="UP000317093">
    <property type="component" value="Chromosome"/>
</dbReference>
<evidence type="ECO:0000313" key="2">
    <source>
        <dbReference type="EMBL" id="QDU59810.1"/>
    </source>
</evidence>
<keyword evidence="3" id="KW-1185">Reference proteome</keyword>
<organism evidence="2 3">
    <name type="scientific">Kolteria novifilia</name>
    <dbReference type="NCBI Taxonomy" id="2527975"/>
    <lineage>
        <taxon>Bacteria</taxon>
        <taxon>Pseudomonadati</taxon>
        <taxon>Planctomycetota</taxon>
        <taxon>Planctomycetia</taxon>
        <taxon>Kolteriales</taxon>
        <taxon>Kolteriaceae</taxon>
        <taxon>Kolteria</taxon>
    </lineage>
</organism>
<evidence type="ECO:0000256" key="1">
    <source>
        <dbReference type="SAM" id="Phobius"/>
    </source>
</evidence>
<dbReference type="AlphaFoldDB" id="A0A518AYN8"/>
<feature type="transmembrane region" description="Helical" evidence="1">
    <location>
        <begin position="519"/>
        <end position="542"/>
    </location>
</feature>
<dbReference type="KEGG" id="knv:Pan216_06430"/>
<feature type="transmembrane region" description="Helical" evidence="1">
    <location>
        <begin position="466"/>
        <end position="486"/>
    </location>
</feature>
<dbReference type="RefSeq" id="WP_145254676.1">
    <property type="nucleotide sequence ID" value="NZ_CP036279.1"/>
</dbReference>
<feature type="transmembrane region" description="Helical" evidence="1">
    <location>
        <begin position="432"/>
        <end position="454"/>
    </location>
</feature>
<feature type="transmembrane region" description="Helical" evidence="1">
    <location>
        <begin position="54"/>
        <end position="87"/>
    </location>
</feature>
<dbReference type="PANTHER" id="PTHR43471:SF12">
    <property type="entry name" value="HYPOTHETICAL MEMBRANE PROTEIN, CONSERVED"/>
    <property type="match status" value="1"/>
</dbReference>
<dbReference type="EMBL" id="CP036279">
    <property type="protein sequence ID" value="QDU59810.1"/>
    <property type="molecule type" value="Genomic_DNA"/>
</dbReference>
<gene>
    <name evidence="2" type="ORF">Pan216_06430</name>
</gene>
<feature type="transmembrane region" description="Helical" evidence="1">
    <location>
        <begin position="240"/>
        <end position="260"/>
    </location>
</feature>
<keyword evidence="1" id="KW-0472">Membrane</keyword>
<keyword evidence="1" id="KW-0812">Transmembrane</keyword>
<feature type="transmembrane region" description="Helical" evidence="1">
    <location>
        <begin position="147"/>
        <end position="168"/>
    </location>
</feature>
<feature type="transmembrane region" description="Helical" evidence="1">
    <location>
        <begin position="548"/>
        <end position="568"/>
    </location>
</feature>
<protein>
    <submittedName>
        <fullName evidence="2">ABC-2 family transporter protein</fullName>
    </submittedName>
</protein>
<keyword evidence="1" id="KW-1133">Transmembrane helix</keyword>
<dbReference type="PANTHER" id="PTHR43471">
    <property type="entry name" value="ABC TRANSPORTER PERMEASE"/>
    <property type="match status" value="1"/>
</dbReference>
<feature type="transmembrane region" description="Helical" evidence="1">
    <location>
        <begin position="108"/>
        <end position="141"/>
    </location>
</feature>